<evidence type="ECO:0000256" key="2">
    <source>
        <dbReference type="ARBA" id="ARBA00022771"/>
    </source>
</evidence>
<evidence type="ECO:0000256" key="4">
    <source>
        <dbReference type="SAM" id="Phobius"/>
    </source>
</evidence>
<proteinExistence type="predicted"/>
<reference evidence="6 7" key="1">
    <citation type="submission" date="2020-08" db="EMBL/GenBank/DDBJ databases">
        <title>Novel species isolated from subtropical streams in China.</title>
        <authorList>
            <person name="Lu H."/>
        </authorList>
    </citation>
    <scope>NUCLEOTIDE SEQUENCE [LARGE SCALE GENOMIC DNA]</scope>
    <source>
        <strain evidence="6 7">CCTCC AB 2015119</strain>
    </source>
</reference>
<keyword evidence="4" id="KW-1133">Transmembrane helix</keyword>
<accession>A0ABR6XFP2</accession>
<dbReference type="InterPro" id="IPR001876">
    <property type="entry name" value="Znf_RanBP2"/>
</dbReference>
<keyword evidence="3" id="KW-0862">Zinc</keyword>
<evidence type="ECO:0000256" key="3">
    <source>
        <dbReference type="ARBA" id="ARBA00022833"/>
    </source>
</evidence>
<name>A0ABR6XFP2_9BURK</name>
<comment type="caution">
    <text evidence="6">The sequence shown here is derived from an EMBL/GenBank/DDBJ whole genome shotgun (WGS) entry which is preliminary data.</text>
</comment>
<keyword evidence="4" id="KW-0472">Membrane</keyword>
<dbReference type="PROSITE" id="PS50199">
    <property type="entry name" value="ZF_RANBP2_2"/>
    <property type="match status" value="1"/>
</dbReference>
<organism evidence="6 7">
    <name type="scientific">Undibacterium aquatile</name>
    <dbReference type="NCBI Taxonomy" id="1537398"/>
    <lineage>
        <taxon>Bacteria</taxon>
        <taxon>Pseudomonadati</taxon>
        <taxon>Pseudomonadota</taxon>
        <taxon>Betaproteobacteria</taxon>
        <taxon>Burkholderiales</taxon>
        <taxon>Oxalobacteraceae</taxon>
        <taxon>Undibacterium</taxon>
    </lineage>
</organism>
<dbReference type="EMBL" id="JACOFT010000002">
    <property type="protein sequence ID" value="MBC3811109.1"/>
    <property type="molecule type" value="Genomic_DNA"/>
</dbReference>
<keyword evidence="4" id="KW-0812">Transmembrane</keyword>
<feature type="domain" description="RanBP2-type" evidence="5">
    <location>
        <begin position="1"/>
        <end position="31"/>
    </location>
</feature>
<dbReference type="Proteomes" id="UP000637632">
    <property type="component" value="Unassembled WGS sequence"/>
</dbReference>
<evidence type="ECO:0000313" key="6">
    <source>
        <dbReference type="EMBL" id="MBC3811109.1"/>
    </source>
</evidence>
<evidence type="ECO:0000256" key="1">
    <source>
        <dbReference type="ARBA" id="ARBA00022723"/>
    </source>
</evidence>
<dbReference type="PROSITE" id="PS01358">
    <property type="entry name" value="ZF_RANBP2_1"/>
    <property type="match status" value="1"/>
</dbReference>
<evidence type="ECO:0000259" key="5">
    <source>
        <dbReference type="PROSITE" id="PS50199"/>
    </source>
</evidence>
<dbReference type="RefSeq" id="WP_190478250.1">
    <property type="nucleotide sequence ID" value="NZ_JACOFT010000002.1"/>
</dbReference>
<gene>
    <name evidence="6" type="ORF">H8K26_06605</name>
</gene>
<evidence type="ECO:0000313" key="7">
    <source>
        <dbReference type="Proteomes" id="UP000637632"/>
    </source>
</evidence>
<protein>
    <recommendedName>
        <fullName evidence="5">RanBP2-type domain-containing protein</fullName>
    </recommendedName>
</protein>
<feature type="transmembrane region" description="Helical" evidence="4">
    <location>
        <begin position="119"/>
        <end position="142"/>
    </location>
</feature>
<keyword evidence="1" id="KW-0479">Metal-binding</keyword>
<feature type="transmembrane region" description="Helical" evidence="4">
    <location>
        <begin position="77"/>
        <end position="99"/>
    </location>
</feature>
<keyword evidence="7" id="KW-1185">Reference proteome</keyword>
<sequence>MQNYSWKCAICDETNHENADRCSRCQFPALATAKQFSRARVEWKDKAKSLANSQEHWQFKVTTITEPPNPAKKAVQYVLRFVLIWLICAALIVAYATIINPSGDNSFAGMYLMLFELPWVFMIPIFPVGTLINVIIVAFIGYTAGSTSKDTVTIELVKQTQ</sequence>
<keyword evidence="2" id="KW-0863">Zinc-finger</keyword>